<keyword evidence="11" id="KW-1185">Reference proteome</keyword>
<organism evidence="10 11">
    <name type="scientific">Bifidobacterium bohemicum DSM 22767</name>
    <dbReference type="NCBI Taxonomy" id="1437606"/>
    <lineage>
        <taxon>Bacteria</taxon>
        <taxon>Bacillati</taxon>
        <taxon>Actinomycetota</taxon>
        <taxon>Actinomycetes</taxon>
        <taxon>Bifidobacteriales</taxon>
        <taxon>Bifidobacteriaceae</taxon>
        <taxon>Bifidobacterium</taxon>
    </lineage>
</organism>
<gene>
    <name evidence="10" type="ORF">BBOH_1412</name>
</gene>
<protein>
    <submittedName>
        <fullName evidence="10">MFS family major facilitator transporter</fullName>
    </submittedName>
</protein>
<feature type="transmembrane region" description="Helical" evidence="8">
    <location>
        <begin position="212"/>
        <end position="231"/>
    </location>
</feature>
<reference evidence="10 11" key="1">
    <citation type="submission" date="2014-03" db="EMBL/GenBank/DDBJ databases">
        <title>Genomics of Bifidobacteria.</title>
        <authorList>
            <person name="Ventura M."/>
            <person name="Milani C."/>
            <person name="Lugli G.A."/>
        </authorList>
    </citation>
    <scope>NUCLEOTIDE SEQUENCE [LARGE SCALE GENOMIC DNA]</scope>
    <source>
        <strain evidence="10 11">DSM 22767</strain>
    </source>
</reference>
<feature type="transmembrane region" description="Helical" evidence="8">
    <location>
        <begin position="347"/>
        <end position="365"/>
    </location>
</feature>
<feature type="transmembrane region" description="Helical" evidence="8">
    <location>
        <begin position="152"/>
        <end position="173"/>
    </location>
</feature>
<comment type="similarity">
    <text evidence="2">Belongs to the major facilitator superfamily. EmrB family.</text>
</comment>
<feature type="transmembrane region" description="Helical" evidence="8">
    <location>
        <begin position="313"/>
        <end position="335"/>
    </location>
</feature>
<keyword evidence="3" id="KW-0813">Transport</keyword>
<evidence type="ECO:0000256" key="3">
    <source>
        <dbReference type="ARBA" id="ARBA00022448"/>
    </source>
</evidence>
<sequence length="472" mass="48644">MSISGNTTSAAGIAANPDKIPGRVYGSFVAAGLLSLSGVVVETAMNVTFPTLMHLFKVSTDTVQWLTTANLLVIAVIVPLSAMLKARFRTKPLFITANLAFLAGTLLGALAPNFQTLLLARVIQGVGAGIALPLMFNIIIETAPPRKIGMMMGLGTLLTAVAPAIGPTFGGLVVSFTSWRVIFVCLIPIVLVSLVLGVMCIEQKSRIRQVHFDAIGIALIALTFGALIYGFSSMTTKPLMSPNVAGAIVIGLISLVLLCMRELHVTSPIIDIRTLKNLRFAGFALAFFLLQAVSLGLSFILPNYLQLAGGAKPLVAGLLLLPGAAVGACFAPLGGRILDAIGPKPPLIAGGACAIVSMACLFVFGHGLSNAAVCGLYILYMLGIGMSSGNIMTTGLSHLEHGQQSMGNAIFNTAQQFAGAVGTSVAAAILAAGQAAVPHDLALGTANGATIAFGVLLAGLIIELIDVVRSLF</sequence>
<dbReference type="EMBL" id="JGYP01000004">
    <property type="protein sequence ID" value="KFI45150.1"/>
    <property type="molecule type" value="Genomic_DNA"/>
</dbReference>
<keyword evidence="5 8" id="KW-0812">Transmembrane</keyword>
<evidence type="ECO:0000256" key="4">
    <source>
        <dbReference type="ARBA" id="ARBA00022475"/>
    </source>
</evidence>
<feature type="transmembrane region" description="Helical" evidence="8">
    <location>
        <begin position="93"/>
        <end position="112"/>
    </location>
</feature>
<evidence type="ECO:0000313" key="10">
    <source>
        <dbReference type="EMBL" id="KFI45150.1"/>
    </source>
</evidence>
<accession>A0A086ZF50</accession>
<dbReference type="OrthoDB" id="9812221at2"/>
<dbReference type="SUPFAM" id="SSF103473">
    <property type="entry name" value="MFS general substrate transporter"/>
    <property type="match status" value="1"/>
</dbReference>
<dbReference type="RefSeq" id="WP_044098260.1">
    <property type="nucleotide sequence ID" value="NZ_JDUS01000009.1"/>
</dbReference>
<feature type="transmembrane region" description="Helical" evidence="8">
    <location>
        <begin position="417"/>
        <end position="437"/>
    </location>
</feature>
<dbReference type="eggNOG" id="COG2814">
    <property type="taxonomic scope" value="Bacteria"/>
</dbReference>
<dbReference type="InterPro" id="IPR011701">
    <property type="entry name" value="MFS"/>
</dbReference>
<dbReference type="NCBIfam" id="TIGR00711">
    <property type="entry name" value="efflux_EmrB"/>
    <property type="match status" value="1"/>
</dbReference>
<dbReference type="PANTHER" id="PTHR42718">
    <property type="entry name" value="MAJOR FACILITATOR SUPERFAMILY MULTIDRUG TRANSPORTER MFSC"/>
    <property type="match status" value="1"/>
</dbReference>
<dbReference type="Pfam" id="PF07690">
    <property type="entry name" value="MFS_1"/>
    <property type="match status" value="1"/>
</dbReference>
<evidence type="ECO:0000256" key="7">
    <source>
        <dbReference type="ARBA" id="ARBA00023136"/>
    </source>
</evidence>
<keyword evidence="6 8" id="KW-1133">Transmembrane helix</keyword>
<evidence type="ECO:0000256" key="1">
    <source>
        <dbReference type="ARBA" id="ARBA00004651"/>
    </source>
</evidence>
<proteinExistence type="inferred from homology"/>
<dbReference type="PROSITE" id="PS50850">
    <property type="entry name" value="MFS"/>
    <property type="match status" value="1"/>
</dbReference>
<evidence type="ECO:0000256" key="8">
    <source>
        <dbReference type="SAM" id="Phobius"/>
    </source>
</evidence>
<dbReference type="Proteomes" id="UP000029096">
    <property type="component" value="Unassembled WGS sequence"/>
</dbReference>
<dbReference type="InterPro" id="IPR004638">
    <property type="entry name" value="EmrB-like"/>
</dbReference>
<evidence type="ECO:0000256" key="2">
    <source>
        <dbReference type="ARBA" id="ARBA00008537"/>
    </source>
</evidence>
<dbReference type="AlphaFoldDB" id="A0A086ZF50"/>
<dbReference type="PANTHER" id="PTHR42718:SF9">
    <property type="entry name" value="MAJOR FACILITATOR SUPERFAMILY MULTIDRUG TRANSPORTER MFSC"/>
    <property type="match status" value="1"/>
</dbReference>
<feature type="transmembrane region" description="Helical" evidence="8">
    <location>
        <begin position="449"/>
        <end position="468"/>
    </location>
</feature>
<comment type="subcellular location">
    <subcellularLocation>
        <location evidence="1">Cell membrane</location>
        <topology evidence="1">Multi-pass membrane protein</topology>
    </subcellularLocation>
</comment>
<feature type="transmembrane region" description="Helical" evidence="8">
    <location>
        <begin position="179"/>
        <end position="200"/>
    </location>
</feature>
<dbReference type="GO" id="GO:0005886">
    <property type="term" value="C:plasma membrane"/>
    <property type="evidence" value="ECO:0007669"/>
    <property type="project" value="UniProtKB-SubCell"/>
</dbReference>
<feature type="domain" description="Major facilitator superfamily (MFS) profile" evidence="9">
    <location>
        <begin position="23"/>
        <end position="472"/>
    </location>
</feature>
<keyword evidence="4" id="KW-1003">Cell membrane</keyword>
<evidence type="ECO:0000313" key="11">
    <source>
        <dbReference type="Proteomes" id="UP000029096"/>
    </source>
</evidence>
<keyword evidence="7 8" id="KW-0472">Membrane</keyword>
<dbReference type="InterPro" id="IPR036259">
    <property type="entry name" value="MFS_trans_sf"/>
</dbReference>
<dbReference type="Gene3D" id="1.20.1250.20">
    <property type="entry name" value="MFS general substrate transporter like domains"/>
    <property type="match status" value="1"/>
</dbReference>
<comment type="caution">
    <text evidence="10">The sequence shown here is derived from an EMBL/GenBank/DDBJ whole genome shotgun (WGS) entry which is preliminary data.</text>
</comment>
<evidence type="ECO:0000256" key="5">
    <source>
        <dbReference type="ARBA" id="ARBA00022692"/>
    </source>
</evidence>
<name>A0A086ZF50_9BIFI</name>
<feature type="transmembrane region" description="Helical" evidence="8">
    <location>
        <begin position="118"/>
        <end position="140"/>
    </location>
</feature>
<feature type="transmembrane region" description="Helical" evidence="8">
    <location>
        <begin position="377"/>
        <end position="396"/>
    </location>
</feature>
<evidence type="ECO:0000256" key="6">
    <source>
        <dbReference type="ARBA" id="ARBA00022989"/>
    </source>
</evidence>
<feature type="transmembrane region" description="Helical" evidence="8">
    <location>
        <begin position="243"/>
        <end position="260"/>
    </location>
</feature>
<feature type="transmembrane region" description="Helical" evidence="8">
    <location>
        <begin position="65"/>
        <end position="84"/>
    </location>
</feature>
<feature type="transmembrane region" description="Helical" evidence="8">
    <location>
        <begin position="280"/>
        <end position="301"/>
    </location>
</feature>
<dbReference type="PRINTS" id="PR01036">
    <property type="entry name" value="TCRTETB"/>
</dbReference>
<evidence type="ECO:0000259" key="9">
    <source>
        <dbReference type="PROSITE" id="PS50850"/>
    </source>
</evidence>
<dbReference type="Gene3D" id="1.20.1720.10">
    <property type="entry name" value="Multidrug resistance protein D"/>
    <property type="match status" value="1"/>
</dbReference>
<dbReference type="STRING" id="1437606.BBOH_1412"/>
<feature type="transmembrane region" description="Helical" evidence="8">
    <location>
        <begin position="24"/>
        <end position="45"/>
    </location>
</feature>
<dbReference type="GO" id="GO:0022857">
    <property type="term" value="F:transmembrane transporter activity"/>
    <property type="evidence" value="ECO:0007669"/>
    <property type="project" value="InterPro"/>
</dbReference>
<dbReference type="InterPro" id="IPR020846">
    <property type="entry name" value="MFS_dom"/>
</dbReference>